<evidence type="ECO:0000313" key="2">
    <source>
        <dbReference type="Proteomes" id="UP000692954"/>
    </source>
</evidence>
<dbReference type="Proteomes" id="UP000692954">
    <property type="component" value="Unassembled WGS sequence"/>
</dbReference>
<proteinExistence type="predicted"/>
<evidence type="ECO:0000313" key="1">
    <source>
        <dbReference type="EMBL" id="CAD8128447.1"/>
    </source>
</evidence>
<protein>
    <submittedName>
        <fullName evidence="1">Uncharacterized protein</fullName>
    </submittedName>
</protein>
<name>A0A8S1RM06_9CILI</name>
<comment type="caution">
    <text evidence="1">The sequence shown here is derived from an EMBL/GenBank/DDBJ whole genome shotgun (WGS) entry which is preliminary data.</text>
</comment>
<reference evidence="1" key="1">
    <citation type="submission" date="2021-01" db="EMBL/GenBank/DDBJ databases">
        <authorList>
            <consortium name="Genoscope - CEA"/>
            <person name="William W."/>
        </authorList>
    </citation>
    <scope>NUCLEOTIDE SEQUENCE</scope>
</reference>
<dbReference type="EMBL" id="CAJJDN010000189">
    <property type="protein sequence ID" value="CAD8128447.1"/>
    <property type="molecule type" value="Genomic_DNA"/>
</dbReference>
<organism evidence="1 2">
    <name type="scientific">Paramecium sonneborni</name>
    <dbReference type="NCBI Taxonomy" id="65129"/>
    <lineage>
        <taxon>Eukaryota</taxon>
        <taxon>Sar</taxon>
        <taxon>Alveolata</taxon>
        <taxon>Ciliophora</taxon>
        <taxon>Intramacronucleata</taxon>
        <taxon>Oligohymenophorea</taxon>
        <taxon>Peniculida</taxon>
        <taxon>Parameciidae</taxon>
        <taxon>Paramecium</taxon>
    </lineage>
</organism>
<gene>
    <name evidence="1" type="ORF">PSON_ATCC_30995.1.T1890024</name>
</gene>
<keyword evidence="2" id="KW-1185">Reference proteome</keyword>
<accession>A0A8S1RM06</accession>
<sequence>MFIHSVQQLPKKFYITMFQPEKEYRANNLYTQQIQVIVQLIFQCQYLMQKLQ</sequence>
<dbReference type="AlphaFoldDB" id="A0A8S1RM06"/>